<evidence type="ECO:0000313" key="2">
    <source>
        <dbReference type="EMBL" id="GDZ93474.1"/>
    </source>
</evidence>
<gene>
    <name evidence="2" type="ORF">PA905_13130</name>
</gene>
<dbReference type="PANTHER" id="PTHR22916">
    <property type="entry name" value="GLYCOSYLTRANSFERASE"/>
    <property type="match status" value="1"/>
</dbReference>
<dbReference type="PANTHER" id="PTHR22916:SF3">
    <property type="entry name" value="UDP-GLCNAC:BETAGAL BETA-1,3-N-ACETYLGLUCOSAMINYLTRANSFERASE-LIKE PROTEIN 1"/>
    <property type="match status" value="1"/>
</dbReference>
<evidence type="ECO:0000313" key="3">
    <source>
        <dbReference type="Proteomes" id="UP000299794"/>
    </source>
</evidence>
<proteinExistence type="predicted"/>
<dbReference type="AlphaFoldDB" id="A0A4P5ZEN7"/>
<dbReference type="InterPro" id="IPR029044">
    <property type="entry name" value="Nucleotide-diphossugar_trans"/>
</dbReference>
<dbReference type="GO" id="GO:0016758">
    <property type="term" value="F:hexosyltransferase activity"/>
    <property type="evidence" value="ECO:0007669"/>
    <property type="project" value="UniProtKB-ARBA"/>
</dbReference>
<keyword evidence="2" id="KW-0808">Transferase</keyword>
<organism evidence="2 3">
    <name type="scientific">Planktothrix agardhii CCAP 1459/11A</name>
    <dbReference type="NCBI Taxonomy" id="282420"/>
    <lineage>
        <taxon>Bacteria</taxon>
        <taxon>Bacillati</taxon>
        <taxon>Cyanobacteriota</taxon>
        <taxon>Cyanophyceae</taxon>
        <taxon>Oscillatoriophycideae</taxon>
        <taxon>Oscillatoriales</taxon>
        <taxon>Microcoleaceae</taxon>
        <taxon>Planktothrix</taxon>
    </lineage>
</organism>
<dbReference type="Gene3D" id="3.90.550.10">
    <property type="entry name" value="Spore Coat Polysaccharide Biosynthesis Protein SpsA, Chain A"/>
    <property type="match status" value="1"/>
</dbReference>
<feature type="domain" description="Glycosyltransferase 2-like" evidence="1">
    <location>
        <begin position="101"/>
        <end position="215"/>
    </location>
</feature>
<dbReference type="Pfam" id="PF00535">
    <property type="entry name" value="Glycos_transf_2"/>
    <property type="match status" value="1"/>
</dbReference>
<protein>
    <submittedName>
        <fullName evidence="2">Putative glycosyl transferase</fullName>
    </submittedName>
</protein>
<evidence type="ECO:0000259" key="1">
    <source>
        <dbReference type="Pfam" id="PF00535"/>
    </source>
</evidence>
<comment type="caution">
    <text evidence="2">The sequence shown here is derived from an EMBL/GenBank/DDBJ whole genome shotgun (WGS) entry which is preliminary data.</text>
</comment>
<dbReference type="SUPFAM" id="SSF53448">
    <property type="entry name" value="Nucleotide-diphospho-sugar transferases"/>
    <property type="match status" value="1"/>
</dbReference>
<dbReference type="Proteomes" id="UP000299794">
    <property type="component" value="Unassembled WGS sequence"/>
</dbReference>
<reference evidence="3" key="1">
    <citation type="submission" date="2019-02" db="EMBL/GenBank/DDBJ databases">
        <title>Draft genome sequence of Planktothrix agardhii NIES-905.</title>
        <authorList>
            <person name="Yamaguchi H."/>
            <person name="Suzuki S."/>
            <person name="Kawachi M."/>
        </authorList>
    </citation>
    <scope>NUCLEOTIDE SEQUENCE [LARGE SCALE GENOMIC DNA]</scope>
    <source>
        <strain evidence="3">CCAP 1459/11A</strain>
    </source>
</reference>
<sequence length="368" mass="42667">MVSLWDFMKLSKTHHNTIKLFCKSSSFQENGEGVKIGSIFRKAIWEKEIILKEDYIDNFNWEFKFRNSQNNLIIHQLSEKICELKFNNCLNQEIKKLPLVSVCIPVYNGERFIAEAISSILSQTYSAIELIISDDNSSDHTIAIAQSFQAQTSIPINILTHQNLGLAENSNFCINQSQGKYIKFVYQDDILMPNCIEKMVNLAETDPDIGLVFSPREMFFLEQENINLELIAVYQQFANLHQSWSNLKSIQWGKDLLADPNLWQHPINKIGEPSTVLLRKSVFRTIAGFDPELNQLVDLDLWWRILAQFKVGFVEETLSYFRLHTQQKTCQNMLEGQAMDLNFYDKIYSHPDYQLFPPQFRASSGIDL</sequence>
<accession>A0A4P5ZEN7</accession>
<dbReference type="InterPro" id="IPR001173">
    <property type="entry name" value="Glyco_trans_2-like"/>
</dbReference>
<name>A0A4P5ZEN7_PLAAG</name>
<dbReference type="EMBL" id="BJCD01000035">
    <property type="protein sequence ID" value="GDZ93474.1"/>
    <property type="molecule type" value="Genomic_DNA"/>
</dbReference>